<comment type="caution">
    <text evidence="1">The sequence shown here is derived from an EMBL/GenBank/DDBJ whole genome shotgun (WGS) entry which is preliminary data.</text>
</comment>
<keyword evidence="1" id="KW-0808">Transferase</keyword>
<organism evidence="1 2">
    <name type="scientific">Paenibacillus mesotrionivorans</name>
    <dbReference type="NCBI Taxonomy" id="3160968"/>
    <lineage>
        <taxon>Bacteria</taxon>
        <taxon>Bacillati</taxon>
        <taxon>Bacillota</taxon>
        <taxon>Bacilli</taxon>
        <taxon>Bacillales</taxon>
        <taxon>Paenibacillaceae</taxon>
        <taxon>Paenibacillus</taxon>
    </lineage>
</organism>
<protein>
    <submittedName>
        <fullName evidence="1">Glycosyltransferase</fullName>
        <ecNumber evidence="1">2.4.-.-</ecNumber>
    </submittedName>
</protein>
<gene>
    <name evidence="1" type="ORF">ACI1P1_20440</name>
</gene>
<dbReference type="Proteomes" id="UP001631969">
    <property type="component" value="Unassembled WGS sequence"/>
</dbReference>
<name>A0ACC7P0Z3_9BACL</name>
<dbReference type="EMBL" id="JBJURJ010000014">
    <property type="protein sequence ID" value="MFM9330663.1"/>
    <property type="molecule type" value="Genomic_DNA"/>
</dbReference>
<proteinExistence type="predicted"/>
<evidence type="ECO:0000313" key="2">
    <source>
        <dbReference type="Proteomes" id="UP001631969"/>
    </source>
</evidence>
<sequence>METLISLCMIVKDEEQCLTRCLDSVKDIVDEIIIVDTGSTDKTVKIAESYTEHVYHFKWVNDFAAARNASIERASSTWILVLDADEYLEPEDGLKFRAFLQSLPPTSHTIYSLPIISLLGATHNASVNEIPVDRAFPNHMGIHYHRPIHEQLVSSERIALKSVATPYRILHSGYTEETLTAKNKHERNLSIFRQLKDKQGQYNAYDHLMIGNQYLMMKEYDHASSHLEKALERKHELGRGSSHILFSLLQLYLNTQRYVDALIFMDKYMPDYESYPDIQAIRGVLYYHLGFYREAKETFLHSLYMGEEAAHAGKPHYIIMPLSGVKLSLHYLSSLFEKEKDFGQAISYLTKLYHSFPEATFLSRLIQLLALYDDAASISSFLSKLLNLKDPVIIPLLCKISILQGHLELSQHYQQLLPNSSILTLAEKLRFSLLVQDQVSFQQYWESGTEDEQQDSQVIYHLVLAAVSWNQPSWLKWLSPPQDMDSLSFVKWAEQLLADGMKEESETDRNQAFSLLSGLYTIHHLDRFDKILESVCSDFVLNRVANLLYTLHQDEAAMQCYNYLSENDQLDYHSCLNLSDIFLKLKDVDTASHFLEQAIRLNPQERTLYVRFCSICPDPSRLDKMKQQLFQLDPHYQKLLHLMAL</sequence>
<keyword evidence="2" id="KW-1185">Reference proteome</keyword>
<reference evidence="1" key="1">
    <citation type="submission" date="2024-12" db="EMBL/GenBank/DDBJ databases">
        <authorList>
            <person name="Wu N."/>
        </authorList>
    </citation>
    <scope>NUCLEOTIDE SEQUENCE</scope>
    <source>
        <strain evidence="1">P15</strain>
    </source>
</reference>
<dbReference type="EC" id="2.4.-.-" evidence="1"/>
<accession>A0ACC7P0Z3</accession>
<evidence type="ECO:0000313" key="1">
    <source>
        <dbReference type="EMBL" id="MFM9330663.1"/>
    </source>
</evidence>
<keyword evidence="1" id="KW-0328">Glycosyltransferase</keyword>